<evidence type="ECO:0000313" key="2">
    <source>
        <dbReference type="EMBL" id="SFL27237.1"/>
    </source>
</evidence>
<dbReference type="InterPro" id="IPR058419">
    <property type="entry name" value="DUF8106"/>
</dbReference>
<dbReference type="Pfam" id="PF26408">
    <property type="entry name" value="DUF8106"/>
    <property type="match status" value="1"/>
</dbReference>
<proteinExistence type="predicted"/>
<dbReference type="AlphaFoldDB" id="A0A1I4GD80"/>
<organism evidence="2 3">
    <name type="scientific">Halogranum rubrum</name>
    <dbReference type="NCBI Taxonomy" id="553466"/>
    <lineage>
        <taxon>Archaea</taxon>
        <taxon>Methanobacteriati</taxon>
        <taxon>Methanobacteriota</taxon>
        <taxon>Stenosarchaea group</taxon>
        <taxon>Halobacteria</taxon>
        <taxon>Halobacteriales</taxon>
        <taxon>Haloferacaceae</taxon>
    </lineage>
</organism>
<protein>
    <recommendedName>
        <fullName evidence="1">DUF8106 domain-containing protein</fullName>
    </recommendedName>
</protein>
<keyword evidence="3" id="KW-1185">Reference proteome</keyword>
<evidence type="ECO:0000313" key="3">
    <source>
        <dbReference type="Proteomes" id="UP000199607"/>
    </source>
</evidence>
<gene>
    <name evidence="2" type="ORF">SAMN04487950_3166</name>
</gene>
<dbReference type="EMBL" id="FOTC01000003">
    <property type="protein sequence ID" value="SFL27237.1"/>
    <property type="molecule type" value="Genomic_DNA"/>
</dbReference>
<name>A0A1I4GD80_9EURY</name>
<evidence type="ECO:0000259" key="1">
    <source>
        <dbReference type="Pfam" id="PF26408"/>
    </source>
</evidence>
<dbReference type="Proteomes" id="UP000199607">
    <property type="component" value="Unassembled WGS sequence"/>
</dbReference>
<feature type="domain" description="DUF8106" evidence="1">
    <location>
        <begin position="14"/>
        <end position="62"/>
    </location>
</feature>
<sequence>MSSNIGRDPHARPPKMVLICPTCGHESPLGGDWRIDNRHDSTDDLAESVYVCPECTSDVTRRPAESLVE</sequence>
<accession>A0A1I4GD80</accession>
<dbReference type="RefSeq" id="WP_089870331.1">
    <property type="nucleotide sequence ID" value="NZ_FOTC01000003.1"/>
</dbReference>
<reference evidence="3" key="1">
    <citation type="submission" date="2016-10" db="EMBL/GenBank/DDBJ databases">
        <authorList>
            <person name="Varghese N."/>
            <person name="Submissions S."/>
        </authorList>
    </citation>
    <scope>NUCLEOTIDE SEQUENCE [LARGE SCALE GENOMIC DNA]</scope>
    <source>
        <strain evidence="3">CGMCC 1.7738</strain>
    </source>
</reference>